<name>A0AAV1J2F3_9NEOP</name>
<dbReference type="AlphaFoldDB" id="A0AAV1J2F3"/>
<feature type="compositionally biased region" description="Polar residues" evidence="1">
    <location>
        <begin position="1"/>
        <end position="20"/>
    </location>
</feature>
<sequence>MLYSKTSNPAKAPQCKSSGKTRFESIKANNEISNNSDNARLNPRKRASSTETKLNPMTNAFSVSLALNKRAYVIMMDAAAALKEKLPYPMFQKGGNFGDTLFPVD</sequence>
<organism evidence="2 3">
    <name type="scientific">Leptosia nina</name>
    <dbReference type="NCBI Taxonomy" id="320188"/>
    <lineage>
        <taxon>Eukaryota</taxon>
        <taxon>Metazoa</taxon>
        <taxon>Ecdysozoa</taxon>
        <taxon>Arthropoda</taxon>
        <taxon>Hexapoda</taxon>
        <taxon>Insecta</taxon>
        <taxon>Pterygota</taxon>
        <taxon>Neoptera</taxon>
        <taxon>Endopterygota</taxon>
        <taxon>Lepidoptera</taxon>
        <taxon>Glossata</taxon>
        <taxon>Ditrysia</taxon>
        <taxon>Papilionoidea</taxon>
        <taxon>Pieridae</taxon>
        <taxon>Pierinae</taxon>
        <taxon>Leptosia</taxon>
    </lineage>
</organism>
<feature type="region of interest" description="Disordered" evidence="1">
    <location>
        <begin position="1"/>
        <end position="52"/>
    </location>
</feature>
<dbReference type="EMBL" id="CAVLEF010000003">
    <property type="protein sequence ID" value="CAK1542606.1"/>
    <property type="molecule type" value="Genomic_DNA"/>
</dbReference>
<feature type="compositionally biased region" description="Polar residues" evidence="1">
    <location>
        <begin position="27"/>
        <end position="39"/>
    </location>
</feature>
<gene>
    <name evidence="2" type="ORF">LNINA_LOCUS2484</name>
</gene>
<dbReference type="Proteomes" id="UP001497472">
    <property type="component" value="Unassembled WGS sequence"/>
</dbReference>
<comment type="caution">
    <text evidence="2">The sequence shown here is derived from an EMBL/GenBank/DDBJ whole genome shotgun (WGS) entry which is preliminary data.</text>
</comment>
<protein>
    <submittedName>
        <fullName evidence="2">Uncharacterized protein</fullName>
    </submittedName>
</protein>
<keyword evidence="3" id="KW-1185">Reference proteome</keyword>
<reference evidence="2 3" key="1">
    <citation type="submission" date="2023-11" db="EMBL/GenBank/DDBJ databases">
        <authorList>
            <person name="Okamura Y."/>
        </authorList>
    </citation>
    <scope>NUCLEOTIDE SEQUENCE [LARGE SCALE GENOMIC DNA]</scope>
</reference>
<proteinExistence type="predicted"/>
<accession>A0AAV1J2F3</accession>
<evidence type="ECO:0000313" key="3">
    <source>
        <dbReference type="Proteomes" id="UP001497472"/>
    </source>
</evidence>
<evidence type="ECO:0000256" key="1">
    <source>
        <dbReference type="SAM" id="MobiDB-lite"/>
    </source>
</evidence>
<evidence type="ECO:0000313" key="2">
    <source>
        <dbReference type="EMBL" id="CAK1542606.1"/>
    </source>
</evidence>